<reference evidence="7 8" key="1">
    <citation type="submission" date="2019-12" db="EMBL/GenBank/DDBJ databases">
        <title>Whole-genome analyses of novel actinobacteria.</title>
        <authorList>
            <person name="Sahin N."/>
            <person name="Saygin H."/>
        </authorList>
    </citation>
    <scope>NUCLEOTIDE SEQUENCE [LARGE SCALE GENOMIC DNA]</scope>
    <source>
        <strain evidence="7 8">KC615</strain>
    </source>
</reference>
<evidence type="ECO:0000256" key="3">
    <source>
        <dbReference type="ARBA" id="ARBA00022692"/>
    </source>
</evidence>
<feature type="transmembrane region" description="Helical" evidence="6">
    <location>
        <begin position="160"/>
        <end position="183"/>
    </location>
</feature>
<feature type="transmembrane region" description="Helical" evidence="6">
    <location>
        <begin position="252"/>
        <end position="270"/>
    </location>
</feature>
<comment type="subcellular location">
    <subcellularLocation>
        <location evidence="6">Cell membrane</location>
        <topology evidence="6">Multi-pass membrane protein</topology>
    </subcellularLocation>
    <subcellularLocation>
        <location evidence="1">Membrane</location>
        <topology evidence="1">Multi-pass membrane protein</topology>
    </subcellularLocation>
</comment>
<gene>
    <name evidence="7" type="ORF">GSM42_17815</name>
</gene>
<dbReference type="RefSeq" id="WP_160802894.1">
    <property type="nucleotide sequence ID" value="NZ_WUUL01000015.1"/>
</dbReference>
<evidence type="ECO:0000256" key="1">
    <source>
        <dbReference type="ARBA" id="ARBA00004141"/>
    </source>
</evidence>
<keyword evidence="3 6" id="KW-0812">Transmembrane</keyword>
<sequence length="276" mass="29830">MLWFIWLLLFLIGLFAGTLGSLVGIGGGIIIVPALLYAATVFPSLSSITPQLAAGTSLLIVMLTAVSSIIAFQKQKRIDYHSGILFFIGAGPGALVGAYLSKFFSADAFMAGFGFFLLLLFSLMMFQNKLKPISFAKEVKRTFIDSSGETFTYGFHRPTAIIISFVIGIISSLFGIGGGAMLVPMMLILFRFPPLVATATSMFVIFLSSITGSITHVLQGHIFWLALVFIAPGSWIGGRLGAYLSQKMSNRVLLIIFRVILVLVAAKMILDGLHLM</sequence>
<evidence type="ECO:0000256" key="4">
    <source>
        <dbReference type="ARBA" id="ARBA00022989"/>
    </source>
</evidence>
<dbReference type="EMBL" id="WUUL01000015">
    <property type="protein sequence ID" value="MXQ55542.1"/>
    <property type="molecule type" value="Genomic_DNA"/>
</dbReference>
<dbReference type="Pfam" id="PF01925">
    <property type="entry name" value="TauE"/>
    <property type="match status" value="1"/>
</dbReference>
<dbReference type="InterPro" id="IPR051598">
    <property type="entry name" value="TSUP/Inactive_protease-like"/>
</dbReference>
<dbReference type="PANTHER" id="PTHR43701:SF2">
    <property type="entry name" value="MEMBRANE TRANSPORTER PROTEIN YJNA-RELATED"/>
    <property type="match status" value="1"/>
</dbReference>
<accession>A0A6I4W5F2</accession>
<comment type="similarity">
    <text evidence="2 6">Belongs to the 4-toluene sulfonate uptake permease (TSUP) (TC 2.A.102) family.</text>
</comment>
<protein>
    <recommendedName>
        <fullName evidence="6">Probable membrane transporter protein</fullName>
    </recommendedName>
</protein>
<keyword evidence="5 6" id="KW-0472">Membrane</keyword>
<feature type="transmembrane region" description="Helical" evidence="6">
    <location>
        <begin position="52"/>
        <end position="72"/>
    </location>
</feature>
<evidence type="ECO:0000256" key="6">
    <source>
        <dbReference type="RuleBase" id="RU363041"/>
    </source>
</evidence>
<dbReference type="GO" id="GO:0005886">
    <property type="term" value="C:plasma membrane"/>
    <property type="evidence" value="ECO:0007669"/>
    <property type="project" value="UniProtKB-SubCell"/>
</dbReference>
<feature type="transmembrane region" description="Helical" evidence="6">
    <location>
        <begin position="84"/>
        <end position="101"/>
    </location>
</feature>
<dbReference type="Proteomes" id="UP000430692">
    <property type="component" value="Unassembled WGS sequence"/>
</dbReference>
<feature type="transmembrane region" description="Helical" evidence="6">
    <location>
        <begin position="108"/>
        <end position="126"/>
    </location>
</feature>
<keyword evidence="4 6" id="KW-1133">Transmembrane helix</keyword>
<comment type="caution">
    <text evidence="7">The sequence shown here is derived from an EMBL/GenBank/DDBJ whole genome shotgun (WGS) entry which is preliminary data.</text>
</comment>
<feature type="transmembrane region" description="Helical" evidence="6">
    <location>
        <begin position="26"/>
        <end position="45"/>
    </location>
</feature>
<keyword evidence="6" id="KW-1003">Cell membrane</keyword>
<dbReference type="AlphaFoldDB" id="A0A6I4W5F2"/>
<name>A0A6I4W5F2_9BACL</name>
<proteinExistence type="inferred from homology"/>
<evidence type="ECO:0000256" key="2">
    <source>
        <dbReference type="ARBA" id="ARBA00009142"/>
    </source>
</evidence>
<evidence type="ECO:0000313" key="8">
    <source>
        <dbReference type="Proteomes" id="UP000430692"/>
    </source>
</evidence>
<feature type="transmembrane region" description="Helical" evidence="6">
    <location>
        <begin position="195"/>
        <end position="215"/>
    </location>
</feature>
<organism evidence="7 8">
    <name type="scientific">Shimazuella alba</name>
    <dbReference type="NCBI Taxonomy" id="2690964"/>
    <lineage>
        <taxon>Bacteria</taxon>
        <taxon>Bacillati</taxon>
        <taxon>Bacillota</taxon>
        <taxon>Bacilli</taxon>
        <taxon>Bacillales</taxon>
        <taxon>Thermoactinomycetaceae</taxon>
        <taxon>Shimazuella</taxon>
    </lineage>
</organism>
<evidence type="ECO:0000313" key="7">
    <source>
        <dbReference type="EMBL" id="MXQ55542.1"/>
    </source>
</evidence>
<dbReference type="PANTHER" id="PTHR43701">
    <property type="entry name" value="MEMBRANE TRANSPORTER PROTEIN MJ0441-RELATED"/>
    <property type="match status" value="1"/>
</dbReference>
<keyword evidence="8" id="KW-1185">Reference proteome</keyword>
<feature type="transmembrane region" description="Helical" evidence="6">
    <location>
        <begin position="221"/>
        <end position="240"/>
    </location>
</feature>
<dbReference type="InterPro" id="IPR002781">
    <property type="entry name" value="TM_pro_TauE-like"/>
</dbReference>
<evidence type="ECO:0000256" key="5">
    <source>
        <dbReference type="ARBA" id="ARBA00023136"/>
    </source>
</evidence>